<dbReference type="Proteomes" id="UP001055439">
    <property type="component" value="Chromosome 6"/>
</dbReference>
<evidence type="ECO:0000256" key="5">
    <source>
        <dbReference type="SAM" id="Coils"/>
    </source>
</evidence>
<dbReference type="GO" id="GO:1990904">
    <property type="term" value="C:ribonucleoprotein complex"/>
    <property type="evidence" value="ECO:0007669"/>
    <property type="project" value="UniProtKB-KW"/>
</dbReference>
<dbReference type="FunFam" id="1.25.40.90:FF:000018">
    <property type="entry name" value="ENTH/VHS family protein isoform 1"/>
    <property type="match status" value="1"/>
</dbReference>
<dbReference type="InterPro" id="IPR006569">
    <property type="entry name" value="CID_dom"/>
</dbReference>
<feature type="region of interest" description="Disordered" evidence="6">
    <location>
        <begin position="715"/>
        <end position="767"/>
    </location>
</feature>
<dbReference type="PANTHER" id="PTHR12460:SF0">
    <property type="entry name" value="CID DOMAIN-CONTAINING PROTEIN-RELATED"/>
    <property type="match status" value="1"/>
</dbReference>
<dbReference type="CDD" id="cd16981">
    <property type="entry name" value="CID_RPRD_like"/>
    <property type="match status" value="1"/>
</dbReference>
<dbReference type="PANTHER" id="PTHR12460">
    <property type="entry name" value="CYCLIN-DEPENDENT KINASE INHIBITOR-RELATED PROTEIN"/>
    <property type="match status" value="1"/>
</dbReference>
<dbReference type="OrthoDB" id="10069473at2759"/>
<dbReference type="InterPro" id="IPR008942">
    <property type="entry name" value="ENTH_VHS"/>
</dbReference>
<feature type="domain" description="CID" evidence="7">
    <location>
        <begin position="179"/>
        <end position="329"/>
    </location>
</feature>
<dbReference type="PROSITE" id="PS00993">
    <property type="entry name" value="RIBOSOMAL_L30E_2"/>
    <property type="match status" value="1"/>
</dbReference>
<sequence length="767" mass="83685">MAPVKKAKKSTESINNRLALVMKSGKYTLGYKTVLRSLRSSKGVCAFPHFPFNREFRCWKLILIANNCPPLRKSEIEYYAMLAKVGVHHFSGSNVDLGTACGKYFRVCCLSIIDPGTLLNGTEPAKQGEETLFLTTAPWKAVTEVDRGLIESFQAQDFSCSSVRVLSYAAFRNFGSTMSEVFNNQILVEKLTKLNNSQQSIESILNFKFDISLLLLNWGLALSNWCIFHRKKAKEIVETWDQAFSNSPREKRVPFLYLANDILQNSRRKGCEFVNEFWKVLPGCLKNVYENGEDHGKKVVNRLVEIWDERKVFGSRGRGLKDEILGNAPILVSDNGKSTNPIKLVRKDANFVRIKLALGEMPEKIVTAYQSVLDDRSNEDTALSNCKNAVQVLETMEKDVDVSCTQGVSGTKKSVASAVNAGSREGLCNQQGSLMIDNLQVQENILKQCIEQLEIAIAARATLVAQLKEALNEQELKLELIHNHLQIAQYQTENASSMRQRLGLATATNEIVAGTTLPVGNIASKATSATEPKFAPISITQLAPAQPVTSIARSLSSVEDDHKKAAAAVAAKLAASSSSAQVLTSILSSLAAEEAASMSNGLSSRVVSNSPNFPLEKRPRLENPMSMADVDKTSYFSQVQQPQQQQAVPLVLPQSSAASMQQFSQSNLAPPNITPPPPPLPPLPPPPMQQYAHAGGATMSVTPYGFIGGSLVPPPPLPSNASLGLTRPGIPPPPPHQQQQPNTVGFYQSPGIGFYGQAQPAPTVQRQ</sequence>
<dbReference type="SMART" id="SM00582">
    <property type="entry name" value="RPR"/>
    <property type="match status" value="1"/>
</dbReference>
<dbReference type="InterPro" id="IPR022991">
    <property type="entry name" value="Ribosomal_eL30_CS"/>
</dbReference>
<dbReference type="Gene3D" id="1.25.40.90">
    <property type="match status" value="1"/>
</dbReference>
<dbReference type="GO" id="GO:0000993">
    <property type="term" value="F:RNA polymerase II complex binding"/>
    <property type="evidence" value="ECO:0007669"/>
    <property type="project" value="TreeGrafter"/>
</dbReference>
<evidence type="ECO:0000313" key="9">
    <source>
        <dbReference type="Proteomes" id="UP001055439"/>
    </source>
</evidence>
<organism evidence="8 9">
    <name type="scientific">Musa troglodytarum</name>
    <name type="common">fe'i banana</name>
    <dbReference type="NCBI Taxonomy" id="320322"/>
    <lineage>
        <taxon>Eukaryota</taxon>
        <taxon>Viridiplantae</taxon>
        <taxon>Streptophyta</taxon>
        <taxon>Embryophyta</taxon>
        <taxon>Tracheophyta</taxon>
        <taxon>Spermatophyta</taxon>
        <taxon>Magnoliopsida</taxon>
        <taxon>Liliopsida</taxon>
        <taxon>Zingiberales</taxon>
        <taxon>Musaceae</taxon>
        <taxon>Musa</taxon>
    </lineage>
</organism>
<evidence type="ECO:0000313" key="8">
    <source>
        <dbReference type="EMBL" id="URE11067.1"/>
    </source>
</evidence>
<dbReference type="Pfam" id="PF04818">
    <property type="entry name" value="CID"/>
    <property type="match status" value="1"/>
</dbReference>
<evidence type="ECO:0000256" key="4">
    <source>
        <dbReference type="ARBA" id="ARBA00023274"/>
    </source>
</evidence>
<keyword evidence="2" id="KW-0507">mRNA processing</keyword>
<dbReference type="EMBL" id="CP097508">
    <property type="protein sequence ID" value="URE11067.1"/>
    <property type="molecule type" value="Genomic_DNA"/>
</dbReference>
<dbReference type="InterPro" id="IPR029064">
    <property type="entry name" value="Ribosomal_eL30-like_sf"/>
</dbReference>
<dbReference type="FunFam" id="3.30.1330.30:FF:000001">
    <property type="entry name" value="60S ribosomal protein L30"/>
    <property type="match status" value="1"/>
</dbReference>
<dbReference type="GO" id="GO:0005840">
    <property type="term" value="C:ribosome"/>
    <property type="evidence" value="ECO:0007669"/>
    <property type="project" value="UniProtKB-KW"/>
</dbReference>
<dbReference type="GO" id="GO:0031124">
    <property type="term" value="P:mRNA 3'-end processing"/>
    <property type="evidence" value="ECO:0007669"/>
    <property type="project" value="TreeGrafter"/>
</dbReference>
<dbReference type="SUPFAM" id="SSF55315">
    <property type="entry name" value="L30e-like"/>
    <property type="match status" value="1"/>
</dbReference>
<dbReference type="PROSITE" id="PS51391">
    <property type="entry name" value="CID"/>
    <property type="match status" value="1"/>
</dbReference>
<evidence type="ECO:0000259" key="7">
    <source>
        <dbReference type="PROSITE" id="PS51391"/>
    </source>
</evidence>
<gene>
    <name evidence="8" type="ORF">MUK42_03780</name>
</gene>
<dbReference type="SUPFAM" id="SSF48464">
    <property type="entry name" value="ENTH/VHS domain"/>
    <property type="match status" value="1"/>
</dbReference>
<dbReference type="GO" id="GO:0005634">
    <property type="term" value="C:nucleus"/>
    <property type="evidence" value="ECO:0007669"/>
    <property type="project" value="UniProtKB-ARBA"/>
</dbReference>
<evidence type="ECO:0000256" key="1">
    <source>
        <dbReference type="ARBA" id="ARBA00007326"/>
    </source>
</evidence>
<keyword evidence="9" id="KW-1185">Reference proteome</keyword>
<evidence type="ECO:0000256" key="6">
    <source>
        <dbReference type="SAM" id="MobiDB-lite"/>
    </source>
</evidence>
<evidence type="ECO:0000256" key="3">
    <source>
        <dbReference type="ARBA" id="ARBA00022980"/>
    </source>
</evidence>
<dbReference type="Gene3D" id="3.30.1330.30">
    <property type="match status" value="1"/>
</dbReference>
<name>A0A9E7GF43_9LILI</name>
<dbReference type="Pfam" id="PF01248">
    <property type="entry name" value="Ribosomal_L7Ae"/>
    <property type="match status" value="1"/>
</dbReference>
<dbReference type="InterPro" id="IPR004038">
    <property type="entry name" value="Ribosomal_eL8/eL30/eS12/Gad45"/>
</dbReference>
<comment type="similarity">
    <text evidence="1">Belongs to the eukaryotic ribosomal protein eL30 family.</text>
</comment>
<feature type="coiled-coil region" evidence="5">
    <location>
        <begin position="436"/>
        <end position="484"/>
    </location>
</feature>
<keyword evidence="3" id="KW-0689">Ribosomal protein</keyword>
<protein>
    <recommendedName>
        <fullName evidence="7">CID domain-containing protein</fullName>
    </recommendedName>
</protein>
<accession>A0A9E7GF43</accession>
<evidence type="ECO:0000256" key="2">
    <source>
        <dbReference type="ARBA" id="ARBA00022664"/>
    </source>
</evidence>
<keyword evidence="5" id="KW-0175">Coiled coil</keyword>
<keyword evidence="4" id="KW-0687">Ribonucleoprotein</keyword>
<reference evidence="8" key="1">
    <citation type="submission" date="2022-05" db="EMBL/GenBank/DDBJ databases">
        <title>The Musa troglodytarum L. genome provides insights into the mechanism of non-climacteric behaviour and enrichment of carotenoids.</title>
        <authorList>
            <person name="Wang J."/>
        </authorList>
    </citation>
    <scope>NUCLEOTIDE SEQUENCE</scope>
    <source>
        <tissue evidence="8">Leaf</tissue>
    </source>
</reference>
<feature type="region of interest" description="Disordered" evidence="6">
    <location>
        <begin position="659"/>
        <end position="678"/>
    </location>
</feature>
<proteinExistence type="inferred from homology"/>
<dbReference type="AlphaFoldDB" id="A0A9E7GF43"/>